<dbReference type="GeneID" id="40499505"/>
<sequence length="450" mass="51041">MPKIKYINNINNYRGHHVHEAAGSGGFNKFVLSNLILNNHCFLSLYKVRMIHSSSVLNTDKNIEDRIKRLDLNSTNTKLEDTEISDICLSEGEVKRLQDSLEDLKKLSSSNKEKSLLDSIPKTELSSFEESFPTVGKVKMDNETIERTAKLLSKITGIDSDEVKDIILSEGIFKTINTISNKLDVLNKISTLENESGSNKDQSEALENLDERLTGVENQDESVNKKIVDVMEIKAELDKGLDVSILALDRFIKNQANIDLLVSGMLVVSPIFAYRGLLKTYSTAIMPKVPVTTSSTEYLKIMNERARVVAKFNKVAIPGLAAYYIVKLRYYKAFTPLSSILGDNSGTNTSAVNMFILNSSLNTTKISSVNKNSINNNTNNNNNNKFKWLSLLCIFIILMIKYLSPSLYDYIINLISIDPYWIKYSLLIWLIGWLIHYILEFYFFYSFLHK</sequence>
<keyword evidence="2" id="KW-1133">Transmembrane helix</keyword>
<feature type="transmembrane region" description="Helical" evidence="2">
    <location>
        <begin position="424"/>
        <end position="445"/>
    </location>
</feature>
<accession>A0A4D6T068</accession>
<keyword evidence="2" id="KW-0812">Transmembrane</keyword>
<protein>
    <submittedName>
        <fullName evidence="3">Uncharacterized protein</fullName>
    </submittedName>
</protein>
<feature type="transmembrane region" description="Helical" evidence="2">
    <location>
        <begin position="260"/>
        <end position="278"/>
    </location>
</feature>
<name>A0A4D6T068_TAICA</name>
<proteinExistence type="predicted"/>
<evidence type="ECO:0000313" key="3">
    <source>
        <dbReference type="EMBL" id="QCG70018.1"/>
    </source>
</evidence>
<dbReference type="EMBL" id="MH745717">
    <property type="protein sequence ID" value="QCG70018.1"/>
    <property type="molecule type" value="Genomic_DNA"/>
</dbReference>
<keyword evidence="2" id="KW-0472">Membrane</keyword>
<dbReference type="AlphaFoldDB" id="A0A4D6T068"/>
<reference evidence="3" key="1">
    <citation type="journal article" name="Sci. Rep.">
        <title>The complete mitochondrial genome of medicinal fungus Taiwanofungus camphoratus reveals gene rearrangements and intron dynamics of Polyporales.</title>
        <authorList>
            <person name="Wang X."/>
            <person name="Jia L."/>
            <person name="Wang M."/>
            <person name="Yang H."/>
            <person name="Chen M."/>
            <person name="Li X."/>
            <person name="Liu H."/>
            <person name="Li Q."/>
            <person name="Liu N."/>
        </authorList>
    </citation>
    <scope>NUCLEOTIDE SEQUENCE</scope>
</reference>
<keyword evidence="1" id="KW-0175">Coiled coil</keyword>
<evidence type="ECO:0000256" key="1">
    <source>
        <dbReference type="SAM" id="Coils"/>
    </source>
</evidence>
<gene>
    <name evidence="3" type="primary">orf450</name>
</gene>
<keyword evidence="3" id="KW-0496">Mitochondrion</keyword>
<feature type="coiled-coil region" evidence="1">
    <location>
        <begin position="192"/>
        <end position="226"/>
    </location>
</feature>
<organism evidence="3">
    <name type="scientific">Taiwanofungus camphoratus</name>
    <name type="common">Poroid brown-rot fungus</name>
    <name type="synonym">Antrodia camphorata</name>
    <dbReference type="NCBI Taxonomy" id="2696576"/>
    <lineage>
        <taxon>Eukaryota</taxon>
        <taxon>Fungi</taxon>
        <taxon>Dikarya</taxon>
        <taxon>Basidiomycota</taxon>
        <taxon>Agaricomycotina</taxon>
        <taxon>Agaricomycetes</taxon>
        <taxon>Polyporales</taxon>
        <taxon>Taiwanofungaceae</taxon>
        <taxon>Taiwanofungus</taxon>
    </lineage>
</organism>
<feature type="transmembrane region" description="Helical" evidence="2">
    <location>
        <begin position="386"/>
        <end position="404"/>
    </location>
</feature>
<evidence type="ECO:0000256" key="2">
    <source>
        <dbReference type="SAM" id="Phobius"/>
    </source>
</evidence>
<geneLocation type="mitochondrion" evidence="3"/>
<dbReference type="RefSeq" id="YP_009652980.1">
    <property type="nucleotide sequence ID" value="NC_042771.1"/>
</dbReference>